<dbReference type="SUPFAM" id="SSF54060">
    <property type="entry name" value="His-Me finger endonucleases"/>
    <property type="match status" value="1"/>
</dbReference>
<proteinExistence type="predicted"/>
<protein>
    <recommendedName>
        <fullName evidence="1">HNH nuclease domain-containing protein</fullName>
    </recommendedName>
</protein>
<dbReference type="InterPro" id="IPR003615">
    <property type="entry name" value="HNH_nuc"/>
</dbReference>
<accession>A0AAE7XFR1</accession>
<reference evidence="2 3" key="1">
    <citation type="submission" date="2021-08" db="EMBL/GenBank/DDBJ databases">
        <authorList>
            <person name="Abebe M.A."/>
            <person name="Anderson J.Z."/>
            <person name="Burris R."/>
            <person name="Durrani M."/>
            <person name="Fetterly M.N."/>
            <person name="Fowler R.A."/>
            <person name="Friedman A."/>
            <person name="Khuong T.M."/>
            <person name="Konnor C.A."/>
            <person name="Madden B.G."/>
            <person name="Makula M.N."/>
            <person name="McTigue K."/>
            <person name="Morgan A.R."/>
            <person name="Qureshi S.I."/>
            <person name="Rainey M."/>
            <person name="Scherer A.E."/>
            <person name="Singer L."/>
            <person name="Thakar S.M."/>
            <person name="Truong P."/>
            <person name="Zaeean M.H."/>
            <person name="Balish M.F."/>
            <person name="Garlena R.A."/>
            <person name="Russell D.A."/>
            <person name="Jacobs-Sera D."/>
            <person name="Hatfull G.F."/>
        </authorList>
    </citation>
    <scope>NUCLEOTIDE SEQUENCE [LARGE SCALE GENOMIC DNA]</scope>
</reference>
<dbReference type="GeneID" id="77952062"/>
<sequence>MTHGGYQVSNTGLVKNPAGELRGYLDRNGYVRVKIKGRTYKVHNLVLELFVGPRPSGLVARHLDDVKDNNHVSNLKWGTQKENVADIITNGNNARLNTTHCPANHEYTEENTYVNKGRRTCKECQRIRSRRWKRSKQ</sequence>
<keyword evidence="3" id="KW-1185">Reference proteome</keyword>
<feature type="domain" description="HNH nuclease" evidence="1">
    <location>
        <begin position="40"/>
        <end position="84"/>
    </location>
</feature>
<dbReference type="KEGG" id="vg:77952062"/>
<dbReference type="EMBL" id="MZ820089">
    <property type="protein sequence ID" value="QZE10860.1"/>
    <property type="molecule type" value="Genomic_DNA"/>
</dbReference>
<evidence type="ECO:0000313" key="2">
    <source>
        <dbReference type="EMBL" id="QZE10860.1"/>
    </source>
</evidence>
<dbReference type="Pfam" id="PF13392">
    <property type="entry name" value="HNH_3"/>
    <property type="match status" value="1"/>
</dbReference>
<evidence type="ECO:0000313" key="3">
    <source>
        <dbReference type="Proteomes" id="UP000827561"/>
    </source>
</evidence>
<dbReference type="InterPro" id="IPR044925">
    <property type="entry name" value="His-Me_finger_sf"/>
</dbReference>
<gene>
    <name evidence="2" type="primary">96</name>
    <name evidence="2" type="ORF">SEA_CHISANAKITSUNE_96</name>
</gene>
<dbReference type="RefSeq" id="YP_010675743.1">
    <property type="nucleotide sequence ID" value="NC_071006.1"/>
</dbReference>
<name>A0AAE7XFR1_9CAUD</name>
<dbReference type="Gene3D" id="3.90.75.20">
    <property type="match status" value="1"/>
</dbReference>
<evidence type="ECO:0000259" key="1">
    <source>
        <dbReference type="Pfam" id="PF13392"/>
    </source>
</evidence>
<dbReference type="Proteomes" id="UP000827561">
    <property type="component" value="Segment"/>
</dbReference>
<organism evidence="2 3">
    <name type="scientific">Gordonia phage ChisanaKitsune</name>
    <dbReference type="NCBI Taxonomy" id="2871538"/>
    <lineage>
        <taxon>Viruses</taxon>
        <taxon>Duplodnaviria</taxon>
        <taxon>Heunggongvirae</taxon>
        <taxon>Uroviricota</taxon>
        <taxon>Caudoviricetes</taxon>
        <taxon>Chidieberevirus</taxon>
        <taxon>Chidieberevirus chisanakitsune</taxon>
    </lineage>
</organism>